<reference evidence="1 2" key="1">
    <citation type="submission" date="2018-06" db="EMBL/GenBank/DDBJ databases">
        <title>The Genome of Cuscuta australis (Dodder) Provides Insight into the Evolution of Plant Parasitism.</title>
        <authorList>
            <person name="Liu H."/>
        </authorList>
    </citation>
    <scope>NUCLEOTIDE SEQUENCE [LARGE SCALE GENOMIC DNA]</scope>
    <source>
        <strain evidence="2">cv. Yunnan</strain>
        <tissue evidence="1">Vines</tissue>
    </source>
</reference>
<organism evidence="1 2">
    <name type="scientific">Cuscuta australis</name>
    <dbReference type="NCBI Taxonomy" id="267555"/>
    <lineage>
        <taxon>Eukaryota</taxon>
        <taxon>Viridiplantae</taxon>
        <taxon>Streptophyta</taxon>
        <taxon>Embryophyta</taxon>
        <taxon>Tracheophyta</taxon>
        <taxon>Spermatophyta</taxon>
        <taxon>Magnoliopsida</taxon>
        <taxon>eudicotyledons</taxon>
        <taxon>Gunneridae</taxon>
        <taxon>Pentapetalae</taxon>
        <taxon>asterids</taxon>
        <taxon>lamiids</taxon>
        <taxon>Solanales</taxon>
        <taxon>Convolvulaceae</taxon>
        <taxon>Cuscuteae</taxon>
        <taxon>Cuscuta</taxon>
        <taxon>Cuscuta subgen. Grammica</taxon>
        <taxon>Cuscuta sect. Cleistogrammica</taxon>
    </lineage>
</organism>
<accession>A0A328D130</accession>
<proteinExistence type="predicted"/>
<protein>
    <submittedName>
        <fullName evidence="1">Uncharacterized protein</fullName>
    </submittedName>
</protein>
<gene>
    <name evidence="1" type="ORF">DM860_002988</name>
</gene>
<comment type="caution">
    <text evidence="1">The sequence shown here is derived from an EMBL/GenBank/DDBJ whole genome shotgun (WGS) entry which is preliminary data.</text>
</comment>
<name>A0A328D130_9ASTE</name>
<dbReference type="Proteomes" id="UP000249390">
    <property type="component" value="Unassembled WGS sequence"/>
</dbReference>
<evidence type="ECO:0000313" key="1">
    <source>
        <dbReference type="EMBL" id="RAL39455.1"/>
    </source>
</evidence>
<keyword evidence="2" id="KW-1185">Reference proteome</keyword>
<dbReference type="AlphaFoldDB" id="A0A328D130"/>
<dbReference type="EMBL" id="NQVE01000200">
    <property type="protein sequence ID" value="RAL39455.1"/>
    <property type="molecule type" value="Genomic_DNA"/>
</dbReference>
<sequence length="134" mass="14972">MCGSHILFLLKTFQPQFRLGNDLFSHNPSPPPPPPSSIRYTMEALLDLEVNSSASDGFRGEECARWCFLWCLDSEASMQPTSSLQWVVGFSSELLRDNGMGMRITSNMFSKIVSNYNGIPGYGRGDEFMDVSAF</sequence>
<evidence type="ECO:0000313" key="2">
    <source>
        <dbReference type="Proteomes" id="UP000249390"/>
    </source>
</evidence>